<evidence type="ECO:0000313" key="9">
    <source>
        <dbReference type="EMBL" id="ETO32978.1"/>
    </source>
</evidence>
<evidence type="ECO:0000256" key="7">
    <source>
        <dbReference type="SAM" id="Phobius"/>
    </source>
</evidence>
<comment type="caution">
    <text evidence="9">The sequence shown here is derived from an EMBL/GenBank/DDBJ whole genome shotgun (WGS) entry which is preliminary data.</text>
</comment>
<feature type="transmembrane region" description="Helical" evidence="7">
    <location>
        <begin position="46"/>
        <end position="72"/>
    </location>
</feature>
<dbReference type="AlphaFoldDB" id="X6P4C5"/>
<feature type="transmembrane region" description="Helical" evidence="7">
    <location>
        <begin position="84"/>
        <end position="100"/>
    </location>
</feature>
<keyword evidence="5" id="KW-0406">Ion transport</keyword>
<sequence length="129" mass="14629">IKKKKKKDQYMTHLWLIVQKGQQRPQSNGVEHITAVRMARKRKMDIALSIAIGSATQVAMFVVAMAVIVGWILGVPMTLDFEEFEVQMFTYTSIILFILISDGVSNWLEGAMLLCLYTSIAVAVWHQEI</sequence>
<dbReference type="Pfam" id="PF01699">
    <property type="entry name" value="Na_Ca_ex"/>
    <property type="match status" value="1"/>
</dbReference>
<proteinExistence type="predicted"/>
<dbReference type="Gene3D" id="1.20.1420.30">
    <property type="entry name" value="NCX, central ion-binding region"/>
    <property type="match status" value="1"/>
</dbReference>
<evidence type="ECO:0000256" key="1">
    <source>
        <dbReference type="ARBA" id="ARBA00004127"/>
    </source>
</evidence>
<keyword evidence="6 7" id="KW-0472">Membrane</keyword>
<evidence type="ECO:0000259" key="8">
    <source>
        <dbReference type="Pfam" id="PF01699"/>
    </source>
</evidence>
<dbReference type="EMBL" id="ASPP01003782">
    <property type="protein sequence ID" value="ETO32978.1"/>
    <property type="molecule type" value="Genomic_DNA"/>
</dbReference>
<dbReference type="InterPro" id="IPR004713">
    <property type="entry name" value="CaH_exchang"/>
</dbReference>
<dbReference type="OrthoDB" id="1699231at2759"/>
<dbReference type="Proteomes" id="UP000023152">
    <property type="component" value="Unassembled WGS sequence"/>
</dbReference>
<dbReference type="GO" id="GO:0015369">
    <property type="term" value="F:calcium:proton antiporter activity"/>
    <property type="evidence" value="ECO:0007669"/>
    <property type="project" value="UniProtKB-ARBA"/>
</dbReference>
<dbReference type="GO" id="GO:0005774">
    <property type="term" value="C:vacuolar membrane"/>
    <property type="evidence" value="ECO:0007669"/>
    <property type="project" value="UniProtKB-ARBA"/>
</dbReference>
<evidence type="ECO:0000256" key="6">
    <source>
        <dbReference type="ARBA" id="ARBA00023136"/>
    </source>
</evidence>
<organism evidence="9 10">
    <name type="scientific">Reticulomyxa filosa</name>
    <dbReference type="NCBI Taxonomy" id="46433"/>
    <lineage>
        <taxon>Eukaryota</taxon>
        <taxon>Sar</taxon>
        <taxon>Rhizaria</taxon>
        <taxon>Retaria</taxon>
        <taxon>Foraminifera</taxon>
        <taxon>Monothalamids</taxon>
        <taxon>Reticulomyxidae</taxon>
        <taxon>Reticulomyxa</taxon>
    </lineage>
</organism>
<name>X6P4C5_RETFI</name>
<dbReference type="InterPro" id="IPR004837">
    <property type="entry name" value="NaCa_Exmemb"/>
</dbReference>
<evidence type="ECO:0000256" key="3">
    <source>
        <dbReference type="ARBA" id="ARBA00022692"/>
    </source>
</evidence>
<dbReference type="OMA" id="THILMFV"/>
<feature type="domain" description="Sodium/calcium exchanger membrane region" evidence="8">
    <location>
        <begin position="31"/>
        <end position="124"/>
    </location>
</feature>
<evidence type="ECO:0000313" key="10">
    <source>
        <dbReference type="Proteomes" id="UP000023152"/>
    </source>
</evidence>
<keyword evidence="4 7" id="KW-1133">Transmembrane helix</keyword>
<protein>
    <submittedName>
        <fullName evidence="9">Calcium antiporter</fullName>
    </submittedName>
</protein>
<feature type="non-terminal residue" evidence="9">
    <location>
        <position position="1"/>
    </location>
</feature>
<keyword evidence="2" id="KW-0813">Transport</keyword>
<dbReference type="GO" id="GO:0006874">
    <property type="term" value="P:intracellular calcium ion homeostasis"/>
    <property type="evidence" value="ECO:0007669"/>
    <property type="project" value="TreeGrafter"/>
</dbReference>
<accession>X6P4C5</accession>
<evidence type="ECO:0000256" key="5">
    <source>
        <dbReference type="ARBA" id="ARBA00023065"/>
    </source>
</evidence>
<keyword evidence="10" id="KW-1185">Reference proteome</keyword>
<keyword evidence="3 7" id="KW-0812">Transmembrane</keyword>
<dbReference type="PANTHER" id="PTHR31503">
    <property type="entry name" value="VACUOLAR CALCIUM ION TRANSPORTER"/>
    <property type="match status" value="1"/>
</dbReference>
<comment type="subcellular location">
    <subcellularLocation>
        <location evidence="1">Endomembrane system</location>
        <topology evidence="1">Multi-pass membrane protein</topology>
    </subcellularLocation>
</comment>
<dbReference type="PANTHER" id="PTHR31503:SF22">
    <property type="entry name" value="VACUOLAR CALCIUM ION TRANSPORTER"/>
    <property type="match status" value="1"/>
</dbReference>
<gene>
    <name evidence="9" type="ORF">RFI_04128</name>
</gene>
<evidence type="ECO:0000256" key="4">
    <source>
        <dbReference type="ARBA" id="ARBA00022989"/>
    </source>
</evidence>
<evidence type="ECO:0000256" key="2">
    <source>
        <dbReference type="ARBA" id="ARBA00022448"/>
    </source>
</evidence>
<dbReference type="GO" id="GO:0012505">
    <property type="term" value="C:endomembrane system"/>
    <property type="evidence" value="ECO:0007669"/>
    <property type="project" value="UniProtKB-SubCell"/>
</dbReference>
<dbReference type="InterPro" id="IPR044880">
    <property type="entry name" value="NCX_ion-bd_dom_sf"/>
</dbReference>
<reference evidence="9 10" key="1">
    <citation type="journal article" date="2013" name="Curr. Biol.">
        <title>The Genome of the Foraminiferan Reticulomyxa filosa.</title>
        <authorList>
            <person name="Glockner G."/>
            <person name="Hulsmann N."/>
            <person name="Schleicher M."/>
            <person name="Noegel A.A."/>
            <person name="Eichinger L."/>
            <person name="Gallinger C."/>
            <person name="Pawlowski J."/>
            <person name="Sierra R."/>
            <person name="Euteneuer U."/>
            <person name="Pillet L."/>
            <person name="Moustafa A."/>
            <person name="Platzer M."/>
            <person name="Groth M."/>
            <person name="Szafranski K."/>
            <person name="Schliwa M."/>
        </authorList>
    </citation>
    <scope>NUCLEOTIDE SEQUENCE [LARGE SCALE GENOMIC DNA]</scope>
</reference>